<comment type="catalytic activity">
    <reaction evidence="1">
        <text>[E2 ubiquitin-conjugating enzyme]-S-ubiquitinyl-L-cysteine + [acceptor protein]-L-lysine = [E2 ubiquitin-conjugating enzyme]-L-cysteine + [acceptor protein]-N(6)-ubiquitinyl-L-lysine.</text>
        <dbReference type="EC" id="2.3.2.31"/>
    </reaction>
</comment>
<evidence type="ECO:0000313" key="11">
    <source>
        <dbReference type="EMBL" id="KAA8913643.1"/>
    </source>
</evidence>
<keyword evidence="5" id="KW-0677">Repeat</keyword>
<proteinExistence type="predicted"/>
<keyword evidence="7" id="KW-0833">Ubl conjugation pathway</keyword>
<sequence>MGNELDRMSEEFANRLWLEELDRTDPNRQGGGGGRSPGGWPGGAEDWMRLQQAALENFGAVKAKGKAPQQRHNPPPPPRPGGGGGKAQEKGKGKGRATGVNCTACMDEITSAIHKLPCKCAYCTDCLTQLIQTSLKGETGSFPPICCKQPITASIAKDVLSSAEFAVYQERLEDRKSPAQQLYCPNPRCSRRLDPGTTTCPQCRTRLCTACSQREHKGVCTADTELVELAKKQHWKGCPRCGRLVDKEPGTCNHMRCVCGQDFCYLCGTPGTDRCGCPVYTQHDLEEKTRRGFDPWGGLEEGEAEIQGLIEELVVMGPGAGAGAGAGPGPGVGHRFPVVRAVPVRAVPVVGHPGARPPPGGGGFANGPRLGNIARGIGFDDIANGPPGGFDDVARGVGWGGVGWGGGGWGANIPRFGEVARGGFGDFGGLARGGGFGGFADRGGDRFGGGDGRRSPPRWRPRADWTDDERDDYDRRLAEQRAYGFGPGPRRGW</sequence>
<evidence type="ECO:0000256" key="5">
    <source>
        <dbReference type="ARBA" id="ARBA00022737"/>
    </source>
</evidence>
<keyword evidence="6" id="KW-0863">Zinc-finger</keyword>
<dbReference type="Proteomes" id="UP000326924">
    <property type="component" value="Unassembled WGS sequence"/>
</dbReference>
<evidence type="ECO:0000313" key="12">
    <source>
        <dbReference type="Proteomes" id="UP000326924"/>
    </source>
</evidence>
<dbReference type="Gene3D" id="1.20.120.1750">
    <property type="match status" value="1"/>
</dbReference>
<dbReference type="InParanoid" id="A0A5J5F9K9"/>
<accession>A0A5J5F9K9</accession>
<name>A0A5J5F9K9_9PEZI</name>
<reference evidence="11 12" key="1">
    <citation type="submission" date="2019-09" db="EMBL/GenBank/DDBJ databases">
        <title>Draft genome of the ectomycorrhizal ascomycete Sphaerosporella brunnea.</title>
        <authorList>
            <consortium name="DOE Joint Genome Institute"/>
            <person name="Benucci G.M."/>
            <person name="Marozzi G."/>
            <person name="Antonielli L."/>
            <person name="Sanchez S."/>
            <person name="Marco P."/>
            <person name="Wang X."/>
            <person name="Falini L.B."/>
            <person name="Barry K."/>
            <person name="Haridas S."/>
            <person name="Lipzen A."/>
            <person name="Labutti K."/>
            <person name="Grigoriev I.V."/>
            <person name="Murat C."/>
            <person name="Martin F."/>
            <person name="Albertini E."/>
            <person name="Donnini D."/>
            <person name="Bonito G."/>
        </authorList>
    </citation>
    <scope>NUCLEOTIDE SEQUENCE [LARGE SCALE GENOMIC DNA]</scope>
    <source>
        <strain evidence="11 12">Sb_GMNB300</strain>
    </source>
</reference>
<dbReference type="PANTHER" id="PTHR11685">
    <property type="entry name" value="RBR FAMILY RING FINGER AND IBR DOMAIN-CONTAINING"/>
    <property type="match status" value="1"/>
</dbReference>
<feature type="domain" description="RING-type" evidence="10">
    <location>
        <begin position="98"/>
        <end position="287"/>
    </location>
</feature>
<feature type="region of interest" description="Disordered" evidence="9">
    <location>
        <begin position="63"/>
        <end position="95"/>
    </location>
</feature>
<evidence type="ECO:0000259" key="10">
    <source>
        <dbReference type="PROSITE" id="PS51873"/>
    </source>
</evidence>
<feature type="region of interest" description="Disordered" evidence="9">
    <location>
        <begin position="18"/>
        <end position="48"/>
    </location>
</feature>
<keyword evidence="12" id="KW-1185">Reference proteome</keyword>
<keyword evidence="8" id="KW-0862">Zinc</keyword>
<keyword evidence="3" id="KW-0808">Transferase</keyword>
<evidence type="ECO:0000256" key="2">
    <source>
        <dbReference type="ARBA" id="ARBA00012251"/>
    </source>
</evidence>
<evidence type="ECO:0000256" key="8">
    <source>
        <dbReference type="ARBA" id="ARBA00022833"/>
    </source>
</evidence>
<dbReference type="SUPFAM" id="SSF57850">
    <property type="entry name" value="RING/U-box"/>
    <property type="match status" value="2"/>
</dbReference>
<dbReference type="EC" id="2.3.2.31" evidence="2"/>
<organism evidence="11 12">
    <name type="scientific">Sphaerosporella brunnea</name>
    <dbReference type="NCBI Taxonomy" id="1250544"/>
    <lineage>
        <taxon>Eukaryota</taxon>
        <taxon>Fungi</taxon>
        <taxon>Dikarya</taxon>
        <taxon>Ascomycota</taxon>
        <taxon>Pezizomycotina</taxon>
        <taxon>Pezizomycetes</taxon>
        <taxon>Pezizales</taxon>
        <taxon>Pyronemataceae</taxon>
        <taxon>Sphaerosporella</taxon>
    </lineage>
</organism>
<gene>
    <name evidence="11" type="ORF">FN846DRAFT_929078</name>
</gene>
<keyword evidence="4" id="KW-0479">Metal-binding</keyword>
<evidence type="ECO:0000256" key="3">
    <source>
        <dbReference type="ARBA" id="ARBA00022679"/>
    </source>
</evidence>
<dbReference type="InterPro" id="IPR044066">
    <property type="entry name" value="TRIAD_supradom"/>
</dbReference>
<comment type="caution">
    <text evidence="11">The sequence shown here is derived from an EMBL/GenBank/DDBJ whole genome shotgun (WGS) entry which is preliminary data.</text>
</comment>
<dbReference type="Pfam" id="PF01485">
    <property type="entry name" value="IBR"/>
    <property type="match status" value="1"/>
</dbReference>
<dbReference type="GO" id="GO:0061630">
    <property type="term" value="F:ubiquitin protein ligase activity"/>
    <property type="evidence" value="ECO:0007669"/>
    <property type="project" value="UniProtKB-EC"/>
</dbReference>
<dbReference type="InterPro" id="IPR002867">
    <property type="entry name" value="IBR_dom"/>
</dbReference>
<evidence type="ECO:0000256" key="9">
    <source>
        <dbReference type="SAM" id="MobiDB-lite"/>
    </source>
</evidence>
<dbReference type="AlphaFoldDB" id="A0A5J5F9K9"/>
<feature type="compositionally biased region" description="Gly residues" evidence="9">
    <location>
        <begin position="29"/>
        <end position="42"/>
    </location>
</feature>
<protein>
    <recommendedName>
        <fullName evidence="2">RBR-type E3 ubiquitin transferase</fullName>
        <ecNumber evidence="2">2.3.2.31</ecNumber>
    </recommendedName>
</protein>
<dbReference type="OrthoDB" id="9977870at2759"/>
<evidence type="ECO:0000256" key="6">
    <source>
        <dbReference type="ARBA" id="ARBA00022771"/>
    </source>
</evidence>
<dbReference type="EMBL" id="VXIS01000013">
    <property type="protein sequence ID" value="KAA8913643.1"/>
    <property type="molecule type" value="Genomic_DNA"/>
</dbReference>
<dbReference type="PROSITE" id="PS51873">
    <property type="entry name" value="TRIAD"/>
    <property type="match status" value="1"/>
</dbReference>
<feature type="compositionally biased region" description="Gly residues" evidence="9">
    <location>
        <begin position="441"/>
        <end position="450"/>
    </location>
</feature>
<evidence type="ECO:0000256" key="4">
    <source>
        <dbReference type="ARBA" id="ARBA00022723"/>
    </source>
</evidence>
<dbReference type="GO" id="GO:0016567">
    <property type="term" value="P:protein ubiquitination"/>
    <property type="evidence" value="ECO:0007669"/>
    <property type="project" value="InterPro"/>
</dbReference>
<dbReference type="CDD" id="cd22584">
    <property type="entry name" value="Rcat_RBR_unk"/>
    <property type="match status" value="1"/>
</dbReference>
<evidence type="ECO:0000256" key="7">
    <source>
        <dbReference type="ARBA" id="ARBA00022786"/>
    </source>
</evidence>
<dbReference type="InterPro" id="IPR031127">
    <property type="entry name" value="E3_UB_ligase_RBR"/>
</dbReference>
<evidence type="ECO:0000256" key="1">
    <source>
        <dbReference type="ARBA" id="ARBA00001798"/>
    </source>
</evidence>
<feature type="region of interest" description="Disordered" evidence="9">
    <location>
        <begin position="441"/>
        <end position="471"/>
    </location>
</feature>
<dbReference type="GO" id="GO:0008270">
    <property type="term" value="F:zinc ion binding"/>
    <property type="evidence" value="ECO:0007669"/>
    <property type="project" value="UniProtKB-KW"/>
</dbReference>